<dbReference type="PANTHER" id="PTHR47708">
    <property type="match status" value="1"/>
</dbReference>
<dbReference type="Pfam" id="PF07287">
    <property type="entry name" value="AtuA"/>
    <property type="match status" value="1"/>
</dbReference>
<dbReference type="Proteomes" id="UP000618591">
    <property type="component" value="Unassembled WGS sequence"/>
</dbReference>
<dbReference type="EMBL" id="BMDW01000002">
    <property type="protein sequence ID" value="GGA37593.1"/>
    <property type="molecule type" value="Genomic_DNA"/>
</dbReference>
<dbReference type="Pfam" id="PF23544">
    <property type="entry name" value="AtuA_ferredoxin"/>
    <property type="match status" value="1"/>
</dbReference>
<evidence type="ECO:0000259" key="2">
    <source>
        <dbReference type="Pfam" id="PF23544"/>
    </source>
</evidence>
<evidence type="ECO:0000313" key="4">
    <source>
        <dbReference type="Proteomes" id="UP000618591"/>
    </source>
</evidence>
<name>A0ABQ1G699_9SPHN</name>
<feature type="domain" description="AtuA-like ferredoxin-fold" evidence="2">
    <location>
        <begin position="483"/>
        <end position="585"/>
    </location>
</feature>
<evidence type="ECO:0008006" key="5">
    <source>
        <dbReference type="Google" id="ProtNLM"/>
    </source>
</evidence>
<dbReference type="InterPro" id="IPR056362">
    <property type="entry name" value="AtuA-like_ferredoxin_dom"/>
</dbReference>
<dbReference type="PANTHER" id="PTHR47708:SF2">
    <property type="entry name" value="SI:CH73-132F6.5"/>
    <property type="match status" value="1"/>
</dbReference>
<dbReference type="InterPro" id="IPR010839">
    <property type="entry name" value="AtuA_N"/>
</dbReference>
<accession>A0ABQ1G699</accession>
<reference evidence="4" key="1">
    <citation type="journal article" date="2019" name="Int. J. Syst. Evol. Microbiol.">
        <title>The Global Catalogue of Microorganisms (GCM) 10K type strain sequencing project: providing services to taxonomists for standard genome sequencing and annotation.</title>
        <authorList>
            <consortium name="The Broad Institute Genomics Platform"/>
            <consortium name="The Broad Institute Genome Sequencing Center for Infectious Disease"/>
            <person name="Wu L."/>
            <person name="Ma J."/>
        </authorList>
    </citation>
    <scope>NUCLEOTIDE SEQUENCE [LARGE SCALE GENOMIC DNA]</scope>
    <source>
        <strain evidence="4">CGMCC 1.10106</strain>
    </source>
</reference>
<protein>
    <recommendedName>
        <fullName evidence="5">DUF1446 domain-containing protein</fullName>
    </recommendedName>
</protein>
<organism evidence="3 4">
    <name type="scientific">Sphingomonas psychrolutea</name>
    <dbReference type="NCBI Taxonomy" id="1259676"/>
    <lineage>
        <taxon>Bacteria</taxon>
        <taxon>Pseudomonadati</taxon>
        <taxon>Pseudomonadota</taxon>
        <taxon>Alphaproteobacteria</taxon>
        <taxon>Sphingomonadales</taxon>
        <taxon>Sphingomonadaceae</taxon>
        <taxon>Sphingomonas</taxon>
    </lineage>
</organism>
<feature type="domain" description="Acyclic terpene utilisation N-terminal" evidence="1">
    <location>
        <begin position="5"/>
        <end position="444"/>
    </location>
</feature>
<proteinExistence type="predicted"/>
<comment type="caution">
    <text evidence="3">The sequence shown here is derived from an EMBL/GenBank/DDBJ whole genome shotgun (WGS) entry which is preliminary data.</text>
</comment>
<keyword evidence="4" id="KW-1185">Reference proteome</keyword>
<sequence length="618" mass="64398">MGDIVRIGAATAFFNDSRMGIAQLLAKDEQLDYIIFDFLAESVMGGLGRSMANGTGQGFAADFVDGYILPHLQTLLDRGIRIVANAGGLNPSACAEALRRGAASAGLNVRIGVVEGDNLTAESATIIGLDTRDMFDNSSVLETVEGADQINSLVAYTGAFPIAAAIAAGADIVITGRAVDSAMALGPLIHEFGWGPDDFDLLAAGTLAGHLLECSAQVTGGTFTDWRDVPDWADIGMPIGECRADGGLVITKVEGTGGLVTIGTVSEQLLYEVSDPQRYYVADVTCDFTGVSLKQVGPDRVEVTGARGLGRTATYKASVTYDAGWRATALVPIIGLEAAAKARRLGHEMFARTNTMLRQSQLPPFTQTRCDIIGGGGEGPTTAICRLIADHPDQAGAQFLVREQSSGISHMSVGISLSLVASVRPVQRIAAFLIAKSSVSQTVMVEGESVPFTSVADAKGKEADAVAPAMPATPGDAEAGHTVPLIRLAWARSGDKGNLFNVAVIARRPEYLPYIAAALTPEIVGKHYGRLLCDGRTLPVDRYSVPGLSALNFVVGNSMDGGVLASTSLDPVAKGMAQLLLDFPITVSVACADSLVPTASPNGAVSTSDVHSQRISHP</sequence>
<evidence type="ECO:0000259" key="1">
    <source>
        <dbReference type="Pfam" id="PF07287"/>
    </source>
</evidence>
<dbReference type="RefSeq" id="WP_229732770.1">
    <property type="nucleotide sequence ID" value="NZ_BMDW01000002.1"/>
</dbReference>
<gene>
    <name evidence="3" type="primary">atuA</name>
    <name evidence="3" type="ORF">GCM10011395_04880</name>
</gene>
<evidence type="ECO:0000313" key="3">
    <source>
        <dbReference type="EMBL" id="GGA37593.1"/>
    </source>
</evidence>